<accession>W9SKJ2</accession>
<dbReference type="AlphaFoldDB" id="W9SKJ2"/>
<dbReference type="Proteomes" id="UP000030645">
    <property type="component" value="Unassembled WGS sequence"/>
</dbReference>
<feature type="region of interest" description="Disordered" evidence="1">
    <location>
        <begin position="1"/>
        <end position="64"/>
    </location>
</feature>
<protein>
    <submittedName>
        <fullName evidence="2">Uncharacterized protein</fullName>
    </submittedName>
</protein>
<evidence type="ECO:0000256" key="1">
    <source>
        <dbReference type="SAM" id="MobiDB-lite"/>
    </source>
</evidence>
<organism evidence="2 3">
    <name type="scientific">Morus notabilis</name>
    <dbReference type="NCBI Taxonomy" id="981085"/>
    <lineage>
        <taxon>Eukaryota</taxon>
        <taxon>Viridiplantae</taxon>
        <taxon>Streptophyta</taxon>
        <taxon>Embryophyta</taxon>
        <taxon>Tracheophyta</taxon>
        <taxon>Spermatophyta</taxon>
        <taxon>Magnoliopsida</taxon>
        <taxon>eudicotyledons</taxon>
        <taxon>Gunneridae</taxon>
        <taxon>Pentapetalae</taxon>
        <taxon>rosids</taxon>
        <taxon>fabids</taxon>
        <taxon>Rosales</taxon>
        <taxon>Moraceae</taxon>
        <taxon>Moreae</taxon>
        <taxon>Morus</taxon>
    </lineage>
</organism>
<keyword evidence="3" id="KW-1185">Reference proteome</keyword>
<sequence length="64" mass="6775">MLPPLTWQGDPIQNGVEAPPLQKPPTTASPKTHPLDHTSDFPPNASLGPNIGTPARGESHIKDC</sequence>
<gene>
    <name evidence="2" type="ORF">L484_026655</name>
</gene>
<name>W9SKJ2_9ROSA</name>
<evidence type="ECO:0000313" key="3">
    <source>
        <dbReference type="Proteomes" id="UP000030645"/>
    </source>
</evidence>
<proteinExistence type="predicted"/>
<reference evidence="3" key="1">
    <citation type="submission" date="2013-01" db="EMBL/GenBank/DDBJ databases">
        <title>Draft Genome Sequence of a Mulberry Tree, Morus notabilis C.K. Schneid.</title>
        <authorList>
            <person name="He N."/>
            <person name="Zhao S."/>
        </authorList>
    </citation>
    <scope>NUCLEOTIDE SEQUENCE</scope>
</reference>
<dbReference type="EMBL" id="KE346358">
    <property type="protein sequence ID" value="EXC35331.1"/>
    <property type="molecule type" value="Genomic_DNA"/>
</dbReference>
<evidence type="ECO:0000313" key="2">
    <source>
        <dbReference type="EMBL" id="EXC35331.1"/>
    </source>
</evidence>